<evidence type="ECO:0000313" key="4">
    <source>
        <dbReference type="EMBL" id="GAA0141857.1"/>
    </source>
</evidence>
<proteinExistence type="inferred from homology"/>
<accession>A0AAV3NSN3</accession>
<dbReference type="FunFam" id="1.25.70.10:FF:000015">
    <property type="entry name" value="Mitochondrial transcription termination factor family protein"/>
    <property type="match status" value="1"/>
</dbReference>
<name>A0AAV3NSN3_LITER</name>
<dbReference type="PANTHER" id="PTHR13068">
    <property type="entry name" value="CGI-12 PROTEIN-RELATED"/>
    <property type="match status" value="1"/>
</dbReference>
<dbReference type="InterPro" id="IPR038538">
    <property type="entry name" value="MTERF_sf"/>
</dbReference>
<evidence type="ECO:0000256" key="1">
    <source>
        <dbReference type="ARBA" id="ARBA00007692"/>
    </source>
</evidence>
<dbReference type="GO" id="GO:0006353">
    <property type="term" value="P:DNA-templated transcription termination"/>
    <property type="evidence" value="ECO:0007669"/>
    <property type="project" value="UniProtKB-KW"/>
</dbReference>
<dbReference type="PANTHER" id="PTHR13068:SF3">
    <property type="entry name" value="MITOCHONDRIAL TRANSCRIPTION TERMINATION FACTOR FAMILY PROTEIN"/>
    <property type="match status" value="1"/>
</dbReference>
<protein>
    <submittedName>
        <fullName evidence="4">Uncharacterized protein</fullName>
    </submittedName>
</protein>
<dbReference type="EMBL" id="BAABME010015568">
    <property type="protein sequence ID" value="GAA0141857.1"/>
    <property type="molecule type" value="Genomic_DNA"/>
</dbReference>
<keyword evidence="5" id="KW-1185">Reference proteome</keyword>
<organism evidence="4 5">
    <name type="scientific">Lithospermum erythrorhizon</name>
    <name type="common">Purple gromwell</name>
    <name type="synonym">Lithospermum officinale var. erythrorhizon</name>
    <dbReference type="NCBI Taxonomy" id="34254"/>
    <lineage>
        <taxon>Eukaryota</taxon>
        <taxon>Viridiplantae</taxon>
        <taxon>Streptophyta</taxon>
        <taxon>Embryophyta</taxon>
        <taxon>Tracheophyta</taxon>
        <taxon>Spermatophyta</taxon>
        <taxon>Magnoliopsida</taxon>
        <taxon>eudicotyledons</taxon>
        <taxon>Gunneridae</taxon>
        <taxon>Pentapetalae</taxon>
        <taxon>asterids</taxon>
        <taxon>lamiids</taxon>
        <taxon>Boraginales</taxon>
        <taxon>Boraginaceae</taxon>
        <taxon>Boraginoideae</taxon>
        <taxon>Lithospermeae</taxon>
        <taxon>Lithospermum</taxon>
    </lineage>
</organism>
<evidence type="ECO:0000313" key="5">
    <source>
        <dbReference type="Proteomes" id="UP001454036"/>
    </source>
</evidence>
<keyword evidence="2" id="KW-0806">Transcription termination</keyword>
<dbReference type="Proteomes" id="UP001454036">
    <property type="component" value="Unassembled WGS sequence"/>
</dbReference>
<dbReference type="Pfam" id="PF02536">
    <property type="entry name" value="mTERF"/>
    <property type="match status" value="1"/>
</dbReference>
<evidence type="ECO:0000256" key="2">
    <source>
        <dbReference type="ARBA" id="ARBA00022472"/>
    </source>
</evidence>
<dbReference type="InterPro" id="IPR003690">
    <property type="entry name" value="MTERF"/>
</dbReference>
<evidence type="ECO:0000256" key="3">
    <source>
        <dbReference type="ARBA" id="ARBA00022946"/>
    </source>
</evidence>
<keyword evidence="3" id="KW-0809">Transit peptide</keyword>
<gene>
    <name evidence="4" type="ORF">LIER_35468</name>
</gene>
<dbReference type="SMART" id="SM00733">
    <property type="entry name" value="Mterf"/>
    <property type="match status" value="9"/>
</dbReference>
<comment type="similarity">
    <text evidence="1">Belongs to the mTERF family.</text>
</comment>
<reference evidence="4 5" key="1">
    <citation type="submission" date="2024-01" db="EMBL/GenBank/DDBJ databases">
        <title>The complete chloroplast genome sequence of Lithospermum erythrorhizon: insights into the phylogenetic relationship among Boraginaceae species and the maternal lineages of purple gromwells.</title>
        <authorList>
            <person name="Okada T."/>
            <person name="Watanabe K."/>
        </authorList>
    </citation>
    <scope>NUCLEOTIDE SEQUENCE [LARGE SCALE GENOMIC DNA]</scope>
</reference>
<sequence>MANWAVDIQGNIGAHALKCRFFPKQSLIYVPLFSKQSLAISNSYPTSFSSSISFNLPIQLNKNKKKKTHILFSAISSNIEEEEEIKSAKEVTRDFLEQELGLCSEEAKEIAFSCPKYVVMLVQEVHELEEISLSMLSNSISLDEDVSKMTFKDKVFELVLKKGDKGVLPFLESLGLSLPSATHLARYVSSFSLLDLIRQVKYLKEIFFSGRGDEAVIGKTARRMMMHLSISVDDDLQQTLSFFEKIQARRGGLDLLGYQDASLRYLIESFPRLLLLPLETHVLPILEFIESIGVPEQCRSKLLILFPPMMFYNVEKDIRPRIKALRNARLKEEELPKMLMKYPWILSTSILENSEKVFDLFDSEKVPQNSVAGAISKWPYILGASVNKLLLMLKQFADLDIRGKKLGQVISRSPNLLLQRPQEFHQVIFFLQDLELDDESVTRILCRCPEMFAANLDKTLKKKLDFLTEIGISKTHLPRVIRKYPELFVCDINKALLPRIKYLMKIGLRQRDVSFMVRRFSPLLGYSINEVLKPKVEFLLNVMERPLNDVVDYPRYFSYSLEKRIKPRYFMLKGIDRDCSLKEMLGKNDEEFAAEFMDIDRKVVVD</sequence>
<keyword evidence="2" id="KW-0805">Transcription regulation</keyword>
<dbReference type="GO" id="GO:0003676">
    <property type="term" value="F:nucleic acid binding"/>
    <property type="evidence" value="ECO:0007669"/>
    <property type="project" value="InterPro"/>
</dbReference>
<dbReference type="Gene3D" id="1.25.70.10">
    <property type="entry name" value="Transcription termination factor 3, mitochondrial"/>
    <property type="match status" value="1"/>
</dbReference>
<comment type="caution">
    <text evidence="4">The sequence shown here is derived from an EMBL/GenBank/DDBJ whole genome shotgun (WGS) entry which is preliminary data.</text>
</comment>
<dbReference type="AlphaFoldDB" id="A0AAV3NSN3"/>
<keyword evidence="2" id="KW-0804">Transcription</keyword>